<evidence type="ECO:0000256" key="2">
    <source>
        <dbReference type="SAM" id="SignalP"/>
    </source>
</evidence>
<proteinExistence type="predicted"/>
<feature type="chain" id="PRO_5042119318" evidence="2">
    <location>
        <begin position="21"/>
        <end position="286"/>
    </location>
</feature>
<accession>A0AAD6YXH0</accession>
<keyword evidence="4" id="KW-1185">Reference proteome</keyword>
<evidence type="ECO:0000256" key="1">
    <source>
        <dbReference type="SAM" id="MobiDB-lite"/>
    </source>
</evidence>
<protein>
    <submittedName>
        <fullName evidence="3">Uncharacterized protein</fullName>
    </submittedName>
</protein>
<feature type="signal peptide" evidence="2">
    <location>
        <begin position="1"/>
        <end position="20"/>
    </location>
</feature>
<feature type="region of interest" description="Disordered" evidence="1">
    <location>
        <begin position="143"/>
        <end position="171"/>
    </location>
</feature>
<dbReference type="Proteomes" id="UP001218218">
    <property type="component" value="Unassembled WGS sequence"/>
</dbReference>
<comment type="caution">
    <text evidence="3">The sequence shown here is derived from an EMBL/GenBank/DDBJ whole genome shotgun (WGS) entry which is preliminary data.</text>
</comment>
<evidence type="ECO:0000313" key="4">
    <source>
        <dbReference type="Proteomes" id="UP001218218"/>
    </source>
</evidence>
<feature type="compositionally biased region" description="Polar residues" evidence="1">
    <location>
        <begin position="151"/>
        <end position="164"/>
    </location>
</feature>
<gene>
    <name evidence="3" type="ORF">DFH08DRAFT_979285</name>
</gene>
<keyword evidence="2" id="KW-0732">Signal</keyword>
<evidence type="ECO:0000313" key="3">
    <source>
        <dbReference type="EMBL" id="KAJ7300813.1"/>
    </source>
</evidence>
<dbReference type="AlphaFoldDB" id="A0AAD6YXH0"/>
<sequence>MNPITSTFHISFCLFGLSLTKRSRVELDDDWDAGPAPKRVKGLPVLCRVRIPYSYILQHRCHHPFVSVCRGALDSLDIPAPCLLPTHQERRGRFKKRSREEFEDDGDTVIDTRPSKHIRLIAGPRPGRLPYSSHIEARRRLCARSPHPAAASTSPGDRTNTAGTGNRPVVKDSALVKTGRTPAEEDKEDLEELALSHFIADGHQTARLARTARVPYLDSVTNYQADDVPAPYLTTSFTVRLRYDCSAASVFPSRFSSLAVDNVPRARCWLDTLATSFLQYSAPAAC</sequence>
<dbReference type="EMBL" id="JARIHO010000151">
    <property type="protein sequence ID" value="KAJ7300813.1"/>
    <property type="molecule type" value="Genomic_DNA"/>
</dbReference>
<reference evidence="3" key="1">
    <citation type="submission" date="2023-03" db="EMBL/GenBank/DDBJ databases">
        <title>Massive genome expansion in bonnet fungi (Mycena s.s.) driven by repeated elements and novel gene families across ecological guilds.</title>
        <authorList>
            <consortium name="Lawrence Berkeley National Laboratory"/>
            <person name="Harder C.B."/>
            <person name="Miyauchi S."/>
            <person name="Viragh M."/>
            <person name="Kuo A."/>
            <person name="Thoen E."/>
            <person name="Andreopoulos B."/>
            <person name="Lu D."/>
            <person name="Skrede I."/>
            <person name="Drula E."/>
            <person name="Henrissat B."/>
            <person name="Morin E."/>
            <person name="Kohler A."/>
            <person name="Barry K."/>
            <person name="LaButti K."/>
            <person name="Morin E."/>
            <person name="Salamov A."/>
            <person name="Lipzen A."/>
            <person name="Mereny Z."/>
            <person name="Hegedus B."/>
            <person name="Baldrian P."/>
            <person name="Stursova M."/>
            <person name="Weitz H."/>
            <person name="Taylor A."/>
            <person name="Grigoriev I.V."/>
            <person name="Nagy L.G."/>
            <person name="Martin F."/>
            <person name="Kauserud H."/>
        </authorList>
    </citation>
    <scope>NUCLEOTIDE SEQUENCE</scope>
    <source>
        <strain evidence="3">CBHHK002</strain>
    </source>
</reference>
<name>A0AAD6YXH0_9AGAR</name>
<organism evidence="3 4">
    <name type="scientific">Mycena albidolilacea</name>
    <dbReference type="NCBI Taxonomy" id="1033008"/>
    <lineage>
        <taxon>Eukaryota</taxon>
        <taxon>Fungi</taxon>
        <taxon>Dikarya</taxon>
        <taxon>Basidiomycota</taxon>
        <taxon>Agaricomycotina</taxon>
        <taxon>Agaricomycetes</taxon>
        <taxon>Agaricomycetidae</taxon>
        <taxon>Agaricales</taxon>
        <taxon>Marasmiineae</taxon>
        <taxon>Mycenaceae</taxon>
        <taxon>Mycena</taxon>
    </lineage>
</organism>